<dbReference type="Proteomes" id="UP000002051">
    <property type="component" value="Unassembled WGS sequence"/>
</dbReference>
<dbReference type="AlphaFoldDB" id="G7KRA5"/>
<evidence type="ECO:0000313" key="9">
    <source>
        <dbReference type="EMBL" id="AES78639.2"/>
    </source>
</evidence>
<keyword evidence="3" id="KW-0313">Glucose metabolism</keyword>
<dbReference type="SUPFAM" id="SSF51735">
    <property type="entry name" value="NAD(P)-binding Rossmann-fold domains"/>
    <property type="match status" value="1"/>
</dbReference>
<evidence type="ECO:0000256" key="2">
    <source>
        <dbReference type="ARBA" id="ARBA00013019"/>
    </source>
</evidence>
<evidence type="ECO:0000259" key="8">
    <source>
        <dbReference type="Pfam" id="PF00479"/>
    </source>
</evidence>
<sequence length="366" mass="41972">MNLLSKETATLSIAVLGASGDLAKKSYSALFHLYINRRLDLQELLPPNEVHFIGYARSKISDDELRNKLRSYLVPEKGASSKQLDDVSNWLAPAVYHLFSPSDSEDGFFLLDKEISEQEYLKNSKQISKHLLISFTFHGSCLLFINLILVSFLLLADHGGWTRVVAEKPFGRDLESAEELNTQIGELFEEQQIYRIDHFYDEVVLGQYEGFRDDSTVPDESNTPTFATAIIRIHKESWEGKALESRKAEIEVQFKDVPGNIFRSMHYPYDVLVFSLYHAFIMHILLSVLYTDPESEIGVSYITVFTLEDKIIHTSVPAFLRVDISLTVQGRISRDLRYNIIIYVGIFIRIFLVFFSIAIIVLDLRR</sequence>
<evidence type="ECO:0000256" key="4">
    <source>
        <dbReference type="ARBA" id="ARBA00022857"/>
    </source>
</evidence>
<feature type="transmembrane region" description="Helical" evidence="7">
    <location>
        <begin position="271"/>
        <end position="290"/>
    </location>
</feature>
<dbReference type="GO" id="GO:0004345">
    <property type="term" value="F:glucose-6-phosphate dehydrogenase activity"/>
    <property type="evidence" value="ECO:0000318"/>
    <property type="project" value="GO_Central"/>
</dbReference>
<comment type="pathway">
    <text evidence="1">Carbohydrate degradation; pentose phosphate pathway; D-ribulose 5-phosphate from D-glucose 6-phosphate (oxidative stage): step 1/3.</text>
</comment>
<evidence type="ECO:0000256" key="3">
    <source>
        <dbReference type="ARBA" id="ARBA00022526"/>
    </source>
</evidence>
<keyword evidence="7" id="KW-0472">Membrane</keyword>
<dbReference type="GO" id="GO:0006006">
    <property type="term" value="P:glucose metabolic process"/>
    <property type="evidence" value="ECO:0000318"/>
    <property type="project" value="GO_Central"/>
</dbReference>
<dbReference type="PANTHER" id="PTHR23429">
    <property type="entry name" value="GLUCOSE-6-PHOSPHATE 1-DEHYDROGENASE G6PD"/>
    <property type="match status" value="1"/>
</dbReference>
<accession>A0A0C3W4U0</accession>
<evidence type="ECO:0000313" key="11">
    <source>
        <dbReference type="Proteomes" id="UP000002051"/>
    </source>
</evidence>
<keyword evidence="6" id="KW-0119">Carbohydrate metabolism</keyword>
<evidence type="ECO:0000313" key="10">
    <source>
        <dbReference type="EnsemblPlants" id="AES78639"/>
    </source>
</evidence>
<evidence type="ECO:0000256" key="6">
    <source>
        <dbReference type="ARBA" id="ARBA00023277"/>
    </source>
</evidence>
<reference evidence="9 11" key="1">
    <citation type="journal article" date="2011" name="Nature">
        <title>The Medicago genome provides insight into the evolution of rhizobial symbioses.</title>
        <authorList>
            <person name="Young N.D."/>
            <person name="Debelle F."/>
            <person name="Oldroyd G.E."/>
            <person name="Geurts R."/>
            <person name="Cannon S.B."/>
            <person name="Udvardi M.K."/>
            <person name="Benedito V.A."/>
            <person name="Mayer K.F."/>
            <person name="Gouzy J."/>
            <person name="Schoof H."/>
            <person name="Van de Peer Y."/>
            <person name="Proost S."/>
            <person name="Cook D.R."/>
            <person name="Meyers B.C."/>
            <person name="Spannagl M."/>
            <person name="Cheung F."/>
            <person name="De Mita S."/>
            <person name="Krishnakumar V."/>
            <person name="Gundlach H."/>
            <person name="Zhou S."/>
            <person name="Mudge J."/>
            <person name="Bharti A.K."/>
            <person name="Murray J.D."/>
            <person name="Naoumkina M.A."/>
            <person name="Rosen B."/>
            <person name="Silverstein K.A."/>
            <person name="Tang H."/>
            <person name="Rombauts S."/>
            <person name="Zhao P.X."/>
            <person name="Zhou P."/>
            <person name="Barbe V."/>
            <person name="Bardou P."/>
            <person name="Bechner M."/>
            <person name="Bellec A."/>
            <person name="Berger A."/>
            <person name="Berges H."/>
            <person name="Bidwell S."/>
            <person name="Bisseling T."/>
            <person name="Choisne N."/>
            <person name="Couloux A."/>
            <person name="Denny R."/>
            <person name="Deshpande S."/>
            <person name="Dai X."/>
            <person name="Doyle J.J."/>
            <person name="Dudez A.M."/>
            <person name="Farmer A.D."/>
            <person name="Fouteau S."/>
            <person name="Franken C."/>
            <person name="Gibelin C."/>
            <person name="Gish J."/>
            <person name="Goldstein S."/>
            <person name="Gonzalez A.J."/>
            <person name="Green P.J."/>
            <person name="Hallab A."/>
            <person name="Hartog M."/>
            <person name="Hua A."/>
            <person name="Humphray S.J."/>
            <person name="Jeong D.H."/>
            <person name="Jing Y."/>
            <person name="Jocker A."/>
            <person name="Kenton S.M."/>
            <person name="Kim D.J."/>
            <person name="Klee K."/>
            <person name="Lai H."/>
            <person name="Lang C."/>
            <person name="Lin S."/>
            <person name="Macmil S.L."/>
            <person name="Magdelenat G."/>
            <person name="Matthews L."/>
            <person name="McCorrison J."/>
            <person name="Monaghan E.L."/>
            <person name="Mun J.H."/>
            <person name="Najar F.Z."/>
            <person name="Nicholson C."/>
            <person name="Noirot C."/>
            <person name="O'Bleness M."/>
            <person name="Paule C.R."/>
            <person name="Poulain J."/>
            <person name="Prion F."/>
            <person name="Qin B."/>
            <person name="Qu C."/>
            <person name="Retzel E.F."/>
            <person name="Riddle C."/>
            <person name="Sallet E."/>
            <person name="Samain S."/>
            <person name="Samson N."/>
            <person name="Sanders I."/>
            <person name="Saurat O."/>
            <person name="Scarpelli C."/>
            <person name="Schiex T."/>
            <person name="Segurens B."/>
            <person name="Severin A.J."/>
            <person name="Sherrier D.J."/>
            <person name="Shi R."/>
            <person name="Sims S."/>
            <person name="Singer S.R."/>
            <person name="Sinharoy S."/>
            <person name="Sterck L."/>
            <person name="Viollet A."/>
            <person name="Wang B.B."/>
            <person name="Wang K."/>
            <person name="Wang M."/>
            <person name="Wang X."/>
            <person name="Warfsmann J."/>
            <person name="Weissenbach J."/>
            <person name="White D.D."/>
            <person name="White J.D."/>
            <person name="Wiley G.B."/>
            <person name="Wincker P."/>
            <person name="Xing Y."/>
            <person name="Yang L."/>
            <person name="Yao Z."/>
            <person name="Ying F."/>
            <person name="Zhai J."/>
            <person name="Zhou L."/>
            <person name="Zuber A."/>
            <person name="Denarie J."/>
            <person name="Dixon R.A."/>
            <person name="May G.D."/>
            <person name="Schwartz D.C."/>
            <person name="Rogers J."/>
            <person name="Quetier F."/>
            <person name="Town C.D."/>
            <person name="Roe B.A."/>
        </authorList>
    </citation>
    <scope>NUCLEOTIDE SEQUENCE [LARGE SCALE GENOMIC DNA]</scope>
    <source>
        <strain evidence="9">A17</strain>
        <strain evidence="10 11">cv. Jemalong A17</strain>
    </source>
</reference>
<dbReference type="SUPFAM" id="SSF55347">
    <property type="entry name" value="Glyceraldehyde-3-phosphate dehydrogenase-like, C-terminal domain"/>
    <property type="match status" value="1"/>
</dbReference>
<feature type="transmembrane region" description="Helical" evidence="7">
    <location>
        <begin position="340"/>
        <end position="362"/>
    </location>
</feature>
<keyword evidence="4" id="KW-0521">NADP</keyword>
<dbReference type="Gene3D" id="3.40.50.720">
    <property type="entry name" value="NAD(P)-binding Rossmann-like Domain"/>
    <property type="match status" value="1"/>
</dbReference>
<accession>G7KRA5</accession>
<reference evidence="9 11" key="2">
    <citation type="journal article" date="2014" name="BMC Genomics">
        <title>An improved genome release (version Mt4.0) for the model legume Medicago truncatula.</title>
        <authorList>
            <person name="Tang H."/>
            <person name="Krishnakumar V."/>
            <person name="Bidwell S."/>
            <person name="Rosen B."/>
            <person name="Chan A."/>
            <person name="Zhou S."/>
            <person name="Gentzbittel L."/>
            <person name="Childs K.L."/>
            <person name="Yandell M."/>
            <person name="Gundlach H."/>
            <person name="Mayer K.F."/>
            <person name="Schwartz D.C."/>
            <person name="Town C.D."/>
        </authorList>
    </citation>
    <scope>GENOME REANNOTATION</scope>
    <source>
        <strain evidence="10 11">cv. Jemalong A17</strain>
    </source>
</reference>
<dbReference type="GO" id="GO:0009051">
    <property type="term" value="P:pentose-phosphate shunt, oxidative branch"/>
    <property type="evidence" value="ECO:0000318"/>
    <property type="project" value="GO_Central"/>
</dbReference>
<dbReference type="Pfam" id="PF00479">
    <property type="entry name" value="G6PD_N"/>
    <property type="match status" value="1"/>
</dbReference>
<dbReference type="GO" id="GO:0050661">
    <property type="term" value="F:NADP binding"/>
    <property type="evidence" value="ECO:0007669"/>
    <property type="project" value="InterPro"/>
</dbReference>
<evidence type="ECO:0000256" key="5">
    <source>
        <dbReference type="ARBA" id="ARBA00023002"/>
    </source>
</evidence>
<proteinExistence type="predicted"/>
<dbReference type="InterPro" id="IPR001282">
    <property type="entry name" value="G6P_DH"/>
</dbReference>
<dbReference type="HOGENOM" id="CLU_757322_0_0_1"/>
<reference evidence="10" key="3">
    <citation type="submission" date="2015-04" db="UniProtKB">
        <authorList>
            <consortium name="EnsemblPlants"/>
        </authorList>
    </citation>
    <scope>IDENTIFICATION</scope>
    <source>
        <strain evidence="10">cv. Jemalong A17</strain>
    </source>
</reference>
<dbReference type="InterPro" id="IPR036291">
    <property type="entry name" value="NAD(P)-bd_dom_sf"/>
</dbReference>
<dbReference type="EMBL" id="CM001223">
    <property type="protein sequence ID" value="AES78639.2"/>
    <property type="molecule type" value="Genomic_DNA"/>
</dbReference>
<dbReference type="GO" id="GO:0005829">
    <property type="term" value="C:cytosol"/>
    <property type="evidence" value="ECO:0000318"/>
    <property type="project" value="GO_Central"/>
</dbReference>
<keyword evidence="7" id="KW-1133">Transmembrane helix</keyword>
<protein>
    <recommendedName>
        <fullName evidence="2">glucose-6-phosphate dehydrogenase (NADP(+))</fullName>
        <ecNumber evidence="2">1.1.1.49</ecNumber>
    </recommendedName>
</protein>
<dbReference type="PRINTS" id="PR00079">
    <property type="entry name" value="G6PDHDRGNASE"/>
</dbReference>
<evidence type="ECO:0000256" key="7">
    <source>
        <dbReference type="SAM" id="Phobius"/>
    </source>
</evidence>
<dbReference type="PANTHER" id="PTHR23429:SF0">
    <property type="entry name" value="GLUCOSE-6-PHOSPHATE 1-DEHYDROGENASE"/>
    <property type="match status" value="1"/>
</dbReference>
<feature type="domain" description="Glucose-6-phosphate dehydrogenase NAD-binding" evidence="8">
    <location>
        <begin position="15"/>
        <end position="199"/>
    </location>
</feature>
<dbReference type="Gene3D" id="3.30.360.10">
    <property type="entry name" value="Dihydrodipicolinate Reductase, domain 2"/>
    <property type="match status" value="1"/>
</dbReference>
<dbReference type="EnsemblPlants" id="AES78639">
    <property type="protein sequence ID" value="AES78639"/>
    <property type="gene ID" value="MTR_7g037420"/>
</dbReference>
<dbReference type="STRING" id="3880.G7KRA5"/>
<organism evidence="9 11">
    <name type="scientific">Medicago truncatula</name>
    <name type="common">Barrel medic</name>
    <name type="synonym">Medicago tribuloides</name>
    <dbReference type="NCBI Taxonomy" id="3880"/>
    <lineage>
        <taxon>Eukaryota</taxon>
        <taxon>Viridiplantae</taxon>
        <taxon>Streptophyta</taxon>
        <taxon>Embryophyta</taxon>
        <taxon>Tracheophyta</taxon>
        <taxon>Spermatophyta</taxon>
        <taxon>Magnoliopsida</taxon>
        <taxon>eudicotyledons</taxon>
        <taxon>Gunneridae</taxon>
        <taxon>Pentapetalae</taxon>
        <taxon>rosids</taxon>
        <taxon>fabids</taxon>
        <taxon>Fabales</taxon>
        <taxon>Fabaceae</taxon>
        <taxon>Papilionoideae</taxon>
        <taxon>50 kb inversion clade</taxon>
        <taxon>NPAAA clade</taxon>
        <taxon>Hologalegina</taxon>
        <taxon>IRL clade</taxon>
        <taxon>Trifolieae</taxon>
        <taxon>Medicago</taxon>
    </lineage>
</organism>
<keyword evidence="5" id="KW-0560">Oxidoreductase</keyword>
<dbReference type="InterPro" id="IPR022674">
    <property type="entry name" value="G6P_DH_NAD-bd"/>
</dbReference>
<feature type="transmembrane region" description="Helical" evidence="7">
    <location>
        <begin position="131"/>
        <end position="155"/>
    </location>
</feature>
<gene>
    <name evidence="9" type="ordered locus">MTR_7g037420</name>
</gene>
<keyword evidence="7" id="KW-0812">Transmembrane</keyword>
<name>G7KRA5_MEDTR</name>
<keyword evidence="11" id="KW-1185">Reference proteome</keyword>
<dbReference type="eggNOG" id="KOG0563">
    <property type="taxonomic scope" value="Eukaryota"/>
</dbReference>
<dbReference type="PaxDb" id="3880-AES78639"/>
<dbReference type="EC" id="1.1.1.49" evidence="2"/>
<evidence type="ECO:0000256" key="1">
    <source>
        <dbReference type="ARBA" id="ARBA00004937"/>
    </source>
</evidence>